<evidence type="ECO:0000313" key="2">
    <source>
        <dbReference type="EMBL" id="EJK59129.1"/>
    </source>
</evidence>
<keyword evidence="3" id="KW-1185">Reference proteome</keyword>
<feature type="non-terminal residue" evidence="2">
    <location>
        <position position="101"/>
    </location>
</feature>
<gene>
    <name evidence="2" type="ORF">THAOC_20687</name>
</gene>
<dbReference type="EMBL" id="AGNL01023553">
    <property type="protein sequence ID" value="EJK59129.1"/>
    <property type="molecule type" value="Genomic_DNA"/>
</dbReference>
<feature type="compositionally biased region" description="Low complexity" evidence="1">
    <location>
        <begin position="15"/>
        <end position="29"/>
    </location>
</feature>
<organism evidence="2 3">
    <name type="scientific">Thalassiosira oceanica</name>
    <name type="common">Marine diatom</name>
    <dbReference type="NCBI Taxonomy" id="159749"/>
    <lineage>
        <taxon>Eukaryota</taxon>
        <taxon>Sar</taxon>
        <taxon>Stramenopiles</taxon>
        <taxon>Ochrophyta</taxon>
        <taxon>Bacillariophyta</taxon>
        <taxon>Coscinodiscophyceae</taxon>
        <taxon>Thalassiosirophycidae</taxon>
        <taxon>Thalassiosirales</taxon>
        <taxon>Thalassiosiraceae</taxon>
        <taxon>Thalassiosira</taxon>
    </lineage>
</organism>
<reference evidence="2 3" key="1">
    <citation type="journal article" date="2012" name="Genome Biol.">
        <title>Genome and low-iron response of an oceanic diatom adapted to chronic iron limitation.</title>
        <authorList>
            <person name="Lommer M."/>
            <person name="Specht M."/>
            <person name="Roy A.S."/>
            <person name="Kraemer L."/>
            <person name="Andreson R."/>
            <person name="Gutowska M.A."/>
            <person name="Wolf J."/>
            <person name="Bergner S.V."/>
            <person name="Schilhabel M.B."/>
            <person name="Klostermeier U.C."/>
            <person name="Beiko R.G."/>
            <person name="Rosenstiel P."/>
            <person name="Hippler M."/>
            <person name="Laroche J."/>
        </authorList>
    </citation>
    <scope>NUCLEOTIDE SEQUENCE [LARGE SCALE GENOMIC DNA]</scope>
    <source>
        <strain evidence="2 3">CCMP1005</strain>
    </source>
</reference>
<feature type="compositionally biased region" description="Polar residues" evidence="1">
    <location>
        <begin position="73"/>
        <end position="83"/>
    </location>
</feature>
<comment type="caution">
    <text evidence="2">The sequence shown here is derived from an EMBL/GenBank/DDBJ whole genome shotgun (WGS) entry which is preliminary data.</text>
</comment>
<evidence type="ECO:0000313" key="3">
    <source>
        <dbReference type="Proteomes" id="UP000266841"/>
    </source>
</evidence>
<proteinExistence type="predicted"/>
<sequence>MPVRASQADRRAVGSRRGAGSRRPAPLAPGDRDGRLGLGVPVGSARTTRGDMPRTCPQSRMDSARAPAPSPSTPVTEHTSTTGPVGRPRLEAGPGATISAL</sequence>
<dbReference type="Proteomes" id="UP000266841">
    <property type="component" value="Unassembled WGS sequence"/>
</dbReference>
<evidence type="ECO:0000256" key="1">
    <source>
        <dbReference type="SAM" id="MobiDB-lite"/>
    </source>
</evidence>
<accession>K0S2U2</accession>
<name>K0S2U2_THAOC</name>
<feature type="region of interest" description="Disordered" evidence="1">
    <location>
        <begin position="1"/>
        <end position="101"/>
    </location>
</feature>
<dbReference type="AlphaFoldDB" id="K0S2U2"/>
<protein>
    <submittedName>
        <fullName evidence="2">Uncharacterized protein</fullName>
    </submittedName>
</protein>